<reference evidence="2 3" key="1">
    <citation type="journal article" date="2017" name="Syst. Appl. Microbiol.">
        <title>Soybeans inoculated with root zone soils of Canadian native legumes harbour diverse and novel Bradyrhizobium spp. that possess agricultural potential.</title>
        <authorList>
            <person name="Bromfield E.S.P."/>
            <person name="Cloutier S."/>
            <person name="Tambong J.T."/>
            <person name="Tran Thi T.V."/>
        </authorList>
    </citation>
    <scope>NUCLEOTIDE SEQUENCE [LARGE SCALE GENOMIC DNA]</scope>
    <source>
        <strain evidence="2 3">323S2</strain>
    </source>
</reference>
<dbReference type="EMBL" id="JACBFH010000001">
    <property type="protein sequence ID" value="NYY92748.1"/>
    <property type="molecule type" value="Genomic_DNA"/>
</dbReference>
<gene>
    <name evidence="2" type="ORF">G6321_00036825</name>
    <name evidence="1" type="ORF">G6321_31475</name>
</gene>
<reference evidence="1" key="2">
    <citation type="submission" date="2020-06" db="EMBL/GenBank/DDBJ databases">
        <title>Whole Genome Sequence of Bradyrhizobium sp. Strain 323S2.</title>
        <authorList>
            <person name="Bromfield E.S.P."/>
        </authorList>
    </citation>
    <scope>NUCLEOTIDE SEQUENCE [LARGE SCALE GENOMIC DNA]</scope>
    <source>
        <strain evidence="1">323S2</strain>
    </source>
</reference>
<proteinExistence type="predicted"/>
<dbReference type="EMBL" id="CP088280">
    <property type="protein sequence ID" value="UGX91305.1"/>
    <property type="molecule type" value="Genomic_DNA"/>
</dbReference>
<dbReference type="AlphaFoldDB" id="A0A7Z0TNV8"/>
<dbReference type="RefSeq" id="WP_155794968.1">
    <property type="nucleotide sequence ID" value="NZ_CP088280.1"/>
</dbReference>
<organism evidence="1">
    <name type="scientific">Bradyrhizobium barranii subsp. barranii</name>
    <dbReference type="NCBI Taxonomy" id="2823807"/>
    <lineage>
        <taxon>Bacteria</taxon>
        <taxon>Pseudomonadati</taxon>
        <taxon>Pseudomonadota</taxon>
        <taxon>Alphaproteobacteria</taxon>
        <taxon>Hyphomicrobiales</taxon>
        <taxon>Nitrobacteraceae</taxon>
        <taxon>Bradyrhizobium</taxon>
        <taxon>Bradyrhizobium barranii</taxon>
    </lineage>
</organism>
<evidence type="ECO:0000313" key="3">
    <source>
        <dbReference type="Proteomes" id="UP000564836"/>
    </source>
</evidence>
<sequence>MRCAFAVRGRRERIVAFSSPMFATIRAVMTSKLTRVVVGFYICVNSLIYLENYSIVLTTHFTGNTTTPRLAGPLLKMAGAPLPAVHGVSDPQLRFECVPAPHSALAGRFSGLYMESGDFQGSLGQFGLVVGHPVGERLRHSMEDLREKDASRHRPGAASVTIAQMRAAGSERFYLRASRSSLDGISFT</sequence>
<protein>
    <submittedName>
        <fullName evidence="1">Uncharacterized protein</fullName>
    </submittedName>
</protein>
<dbReference type="Proteomes" id="UP000564836">
    <property type="component" value="Chromosome"/>
</dbReference>
<reference evidence="2 3" key="3">
    <citation type="journal article" date="2022" name="Int. J. Syst. Evol. Microbiol.">
        <title>Strains of Bradyrhizobium barranii sp. nov. associated with legumes native to Canada are symbionts of soybeans and belong to different subspecies (subsp. barranii subsp. nov. and subsp. apii subsp. nov.) and symbiovars (sv. glycinearum and sv. septentrionale).</title>
        <authorList>
            <person name="Bromfield E.S.P."/>
            <person name="Cloutier S."/>
            <person name="Wasai-Hara S."/>
            <person name="Minamisawa K."/>
        </authorList>
    </citation>
    <scope>NUCLEOTIDE SEQUENCE [LARGE SCALE GENOMIC DNA]</scope>
    <source>
        <strain evidence="2 3">323S2</strain>
    </source>
</reference>
<name>A0A7Z0TNV8_9BRAD</name>
<evidence type="ECO:0000313" key="1">
    <source>
        <dbReference type="EMBL" id="NYY92748.1"/>
    </source>
</evidence>
<evidence type="ECO:0000313" key="2">
    <source>
        <dbReference type="EMBL" id="UGX91305.1"/>
    </source>
</evidence>
<accession>A0A7Z0TNV8</accession>